<organism evidence="8 9">
    <name type="scientific">Candidatus Doudnabacteria bacterium RIFCSPLOWO2_02_FULL_48_13</name>
    <dbReference type="NCBI Taxonomy" id="1817845"/>
    <lineage>
        <taxon>Bacteria</taxon>
        <taxon>Candidatus Doudnaibacteriota</taxon>
    </lineage>
</organism>
<evidence type="ECO:0000313" key="8">
    <source>
        <dbReference type="EMBL" id="OGE99006.1"/>
    </source>
</evidence>
<dbReference type="InterPro" id="IPR032466">
    <property type="entry name" value="Metal_Hydrolase"/>
</dbReference>
<comment type="caution">
    <text evidence="8">The sequence shown here is derived from an EMBL/GenBank/DDBJ whole genome shotgun (WGS) entry which is preliminary data.</text>
</comment>
<sequence>MPKKTEIPRAELHTHLGAAVDPPILWSIAHRQGIKLPTKNYWEFEDMITVDPGEKNRSVTDLDKNFYHWTELIQSSPEAVEESVKSIISGGYRKNNLVLQELRFNPMKRNRGGERDLDHIILSAVWGLDKALLEYPQVRAGIILMIDRTLTYQQNEIIVRKAIKYKNGIIGIDLAGPQKKTFSMREHAPLFARAKKAGLGVTIHTGEEGDLEEMRYVVAEIKPDRIGHGVMAARDPKLMKAIVKQKIVLEICPTSNLRNSVVKNAAELKTIVRTFKRYKVRFTINTDGPEMYRTNIHKEQEFLIKNKILSSKEVAQCTKWAFEATFIN</sequence>
<feature type="domain" description="Adenosine deaminase" evidence="7">
    <location>
        <begin position="8"/>
        <end position="327"/>
    </location>
</feature>
<comment type="cofactor">
    <cofactor evidence="1">
        <name>Zn(2+)</name>
        <dbReference type="ChEBI" id="CHEBI:29105"/>
    </cofactor>
</comment>
<dbReference type="EC" id="3.5.4.4" evidence="3"/>
<evidence type="ECO:0000256" key="2">
    <source>
        <dbReference type="ARBA" id="ARBA00006676"/>
    </source>
</evidence>
<evidence type="ECO:0000256" key="3">
    <source>
        <dbReference type="ARBA" id="ARBA00012784"/>
    </source>
</evidence>
<dbReference type="PANTHER" id="PTHR11409">
    <property type="entry name" value="ADENOSINE DEAMINASE"/>
    <property type="match status" value="1"/>
</dbReference>
<dbReference type="Proteomes" id="UP000177235">
    <property type="component" value="Unassembled WGS sequence"/>
</dbReference>
<proteinExistence type="inferred from homology"/>
<accession>A0A1F5QA72</accession>
<dbReference type="GO" id="GO:0006154">
    <property type="term" value="P:adenosine catabolic process"/>
    <property type="evidence" value="ECO:0007669"/>
    <property type="project" value="TreeGrafter"/>
</dbReference>
<keyword evidence="6" id="KW-0862">Zinc</keyword>
<evidence type="ECO:0000256" key="4">
    <source>
        <dbReference type="ARBA" id="ARBA00022723"/>
    </source>
</evidence>
<evidence type="ECO:0000256" key="1">
    <source>
        <dbReference type="ARBA" id="ARBA00001947"/>
    </source>
</evidence>
<dbReference type="GO" id="GO:0005829">
    <property type="term" value="C:cytosol"/>
    <property type="evidence" value="ECO:0007669"/>
    <property type="project" value="TreeGrafter"/>
</dbReference>
<dbReference type="GO" id="GO:0046103">
    <property type="term" value="P:inosine biosynthetic process"/>
    <property type="evidence" value="ECO:0007669"/>
    <property type="project" value="TreeGrafter"/>
</dbReference>
<dbReference type="GO" id="GO:0004000">
    <property type="term" value="F:adenosine deaminase activity"/>
    <property type="evidence" value="ECO:0007669"/>
    <property type="project" value="TreeGrafter"/>
</dbReference>
<evidence type="ECO:0000259" key="7">
    <source>
        <dbReference type="Pfam" id="PF00962"/>
    </source>
</evidence>
<dbReference type="PANTHER" id="PTHR11409:SF43">
    <property type="entry name" value="ADENOSINE DEAMINASE"/>
    <property type="match status" value="1"/>
</dbReference>
<keyword evidence="5" id="KW-0378">Hydrolase</keyword>
<reference evidence="8 9" key="1">
    <citation type="journal article" date="2016" name="Nat. Commun.">
        <title>Thousands of microbial genomes shed light on interconnected biogeochemical processes in an aquifer system.</title>
        <authorList>
            <person name="Anantharaman K."/>
            <person name="Brown C.T."/>
            <person name="Hug L.A."/>
            <person name="Sharon I."/>
            <person name="Castelle C.J."/>
            <person name="Probst A.J."/>
            <person name="Thomas B.C."/>
            <person name="Singh A."/>
            <person name="Wilkins M.J."/>
            <person name="Karaoz U."/>
            <person name="Brodie E.L."/>
            <person name="Williams K.H."/>
            <person name="Hubbard S.S."/>
            <person name="Banfield J.F."/>
        </authorList>
    </citation>
    <scope>NUCLEOTIDE SEQUENCE [LARGE SCALE GENOMIC DNA]</scope>
</reference>
<dbReference type="InterPro" id="IPR006330">
    <property type="entry name" value="Ado/ade_deaminase"/>
</dbReference>
<dbReference type="Gene3D" id="3.20.20.140">
    <property type="entry name" value="Metal-dependent hydrolases"/>
    <property type="match status" value="1"/>
</dbReference>
<protein>
    <recommendedName>
        <fullName evidence="3">adenosine deaminase</fullName>
        <ecNumber evidence="3">3.5.4.4</ecNumber>
    </recommendedName>
</protein>
<evidence type="ECO:0000256" key="5">
    <source>
        <dbReference type="ARBA" id="ARBA00022801"/>
    </source>
</evidence>
<evidence type="ECO:0000256" key="6">
    <source>
        <dbReference type="ARBA" id="ARBA00022833"/>
    </source>
</evidence>
<dbReference type="SUPFAM" id="SSF51556">
    <property type="entry name" value="Metallo-dependent hydrolases"/>
    <property type="match status" value="1"/>
</dbReference>
<dbReference type="GO" id="GO:0046872">
    <property type="term" value="F:metal ion binding"/>
    <property type="evidence" value="ECO:0007669"/>
    <property type="project" value="UniProtKB-KW"/>
</dbReference>
<name>A0A1F5QA72_9BACT</name>
<dbReference type="GO" id="GO:0043103">
    <property type="term" value="P:hypoxanthine salvage"/>
    <property type="evidence" value="ECO:0007669"/>
    <property type="project" value="TreeGrafter"/>
</dbReference>
<dbReference type="Pfam" id="PF00962">
    <property type="entry name" value="A_deaminase"/>
    <property type="match status" value="1"/>
</dbReference>
<dbReference type="EMBL" id="MFFF01000024">
    <property type="protein sequence ID" value="OGE99006.1"/>
    <property type="molecule type" value="Genomic_DNA"/>
</dbReference>
<evidence type="ECO:0000313" key="9">
    <source>
        <dbReference type="Proteomes" id="UP000177235"/>
    </source>
</evidence>
<keyword evidence="4" id="KW-0479">Metal-binding</keyword>
<gene>
    <name evidence="8" type="ORF">A3J05_04085</name>
</gene>
<dbReference type="InterPro" id="IPR001365">
    <property type="entry name" value="A_deaminase_dom"/>
</dbReference>
<comment type="similarity">
    <text evidence="2">Belongs to the metallo-dependent hydrolases superfamily. Adenosine and AMP deaminases family.</text>
</comment>
<dbReference type="AlphaFoldDB" id="A0A1F5QA72"/>